<evidence type="ECO:0000313" key="2">
    <source>
        <dbReference type="EMBL" id="KAK6981445.1"/>
    </source>
</evidence>
<reference evidence="2 3" key="1">
    <citation type="journal article" date="2024" name="J Genomics">
        <title>Draft genome sequencing and assembly of Favolaschia claudopus CIRM-BRFM 2984 isolated from oak limbs.</title>
        <authorList>
            <person name="Navarro D."/>
            <person name="Drula E."/>
            <person name="Chaduli D."/>
            <person name="Cazenave R."/>
            <person name="Ahrendt S."/>
            <person name="Wang J."/>
            <person name="Lipzen A."/>
            <person name="Daum C."/>
            <person name="Barry K."/>
            <person name="Grigoriev I.V."/>
            <person name="Favel A."/>
            <person name="Rosso M.N."/>
            <person name="Martin F."/>
        </authorList>
    </citation>
    <scope>NUCLEOTIDE SEQUENCE [LARGE SCALE GENOMIC DNA]</scope>
    <source>
        <strain evidence="2 3">CIRM-BRFM 2984</strain>
    </source>
</reference>
<name>A0AAV9ZGH1_9AGAR</name>
<comment type="caution">
    <text evidence="2">The sequence shown here is derived from an EMBL/GenBank/DDBJ whole genome shotgun (WGS) entry which is preliminary data.</text>
</comment>
<feature type="compositionally biased region" description="Basic and acidic residues" evidence="1">
    <location>
        <begin position="1"/>
        <end position="19"/>
    </location>
</feature>
<feature type="compositionally biased region" description="Polar residues" evidence="1">
    <location>
        <begin position="137"/>
        <end position="150"/>
    </location>
</feature>
<organism evidence="2 3">
    <name type="scientific">Favolaschia claudopus</name>
    <dbReference type="NCBI Taxonomy" id="2862362"/>
    <lineage>
        <taxon>Eukaryota</taxon>
        <taxon>Fungi</taxon>
        <taxon>Dikarya</taxon>
        <taxon>Basidiomycota</taxon>
        <taxon>Agaricomycotina</taxon>
        <taxon>Agaricomycetes</taxon>
        <taxon>Agaricomycetidae</taxon>
        <taxon>Agaricales</taxon>
        <taxon>Marasmiineae</taxon>
        <taxon>Mycenaceae</taxon>
        <taxon>Favolaschia</taxon>
    </lineage>
</organism>
<accession>A0AAV9ZGH1</accession>
<dbReference type="AlphaFoldDB" id="A0AAV9ZGH1"/>
<feature type="region of interest" description="Disordered" evidence="1">
    <location>
        <begin position="1"/>
        <end position="20"/>
    </location>
</feature>
<dbReference type="EMBL" id="JAWWNJ010000150">
    <property type="protein sequence ID" value="KAK6981445.1"/>
    <property type="molecule type" value="Genomic_DNA"/>
</dbReference>
<proteinExistence type="predicted"/>
<feature type="compositionally biased region" description="Acidic residues" evidence="1">
    <location>
        <begin position="197"/>
        <end position="206"/>
    </location>
</feature>
<dbReference type="Proteomes" id="UP001362999">
    <property type="component" value="Unassembled WGS sequence"/>
</dbReference>
<sequence>MPPRGADPKGDVDPGKYHGDQVCLTSENGASMSPQTIQVSKELLVEGLEESGLGTTRLNFPSLLLPDFYPAAASPALSASMIEDSEIARHFPAMLKALRIRIAALPDSLPLAESDGPIHKYLGDLEIDEDEGAIFTANRQPVPTPSSSVSAKKFFAPRPKPATKNTVVVPAKRAAESDEDDPKDKSYQPPREHPVQSEEETEDELTVLDPGDAQTQNKGKGKDKSNANTETIKPRTKKQKVKANDDGPANQSDAAADDANVPTTKMGHQKRRTGVAMGV</sequence>
<evidence type="ECO:0000313" key="3">
    <source>
        <dbReference type="Proteomes" id="UP001362999"/>
    </source>
</evidence>
<evidence type="ECO:0000256" key="1">
    <source>
        <dbReference type="SAM" id="MobiDB-lite"/>
    </source>
</evidence>
<protein>
    <submittedName>
        <fullName evidence="2">Uncharacterized protein</fullName>
    </submittedName>
</protein>
<feature type="region of interest" description="Disordered" evidence="1">
    <location>
        <begin position="137"/>
        <end position="279"/>
    </location>
</feature>
<keyword evidence="3" id="KW-1185">Reference proteome</keyword>
<feature type="compositionally biased region" description="Basic and acidic residues" evidence="1">
    <location>
        <begin position="182"/>
        <end position="196"/>
    </location>
</feature>
<gene>
    <name evidence="2" type="ORF">R3P38DRAFT_3234219</name>
</gene>